<dbReference type="Gene3D" id="1.10.287.130">
    <property type="match status" value="1"/>
</dbReference>
<dbReference type="InterPro" id="IPR036890">
    <property type="entry name" value="HATPase_C_sf"/>
</dbReference>
<dbReference type="PANTHER" id="PTHR43065:SF10">
    <property type="entry name" value="PEROXIDE STRESS-ACTIVATED HISTIDINE KINASE MAK3"/>
    <property type="match status" value="1"/>
</dbReference>
<dbReference type="InterPro" id="IPR005467">
    <property type="entry name" value="His_kinase_dom"/>
</dbReference>
<organism evidence="15">
    <name type="scientific">Thermodesulfovibrio aggregans</name>
    <dbReference type="NCBI Taxonomy" id="86166"/>
    <lineage>
        <taxon>Bacteria</taxon>
        <taxon>Pseudomonadati</taxon>
        <taxon>Nitrospirota</taxon>
        <taxon>Thermodesulfovibrionia</taxon>
        <taxon>Thermodesulfovibrionales</taxon>
        <taxon>Thermodesulfovibrionaceae</taxon>
        <taxon>Thermodesulfovibrio</taxon>
    </lineage>
</organism>
<dbReference type="Pfam" id="PF02518">
    <property type="entry name" value="HATPase_c"/>
    <property type="match status" value="1"/>
</dbReference>
<dbReference type="GO" id="GO:0000155">
    <property type="term" value="F:phosphorelay sensor kinase activity"/>
    <property type="evidence" value="ECO:0007669"/>
    <property type="project" value="InterPro"/>
</dbReference>
<evidence type="ECO:0000256" key="2">
    <source>
        <dbReference type="ARBA" id="ARBA00004651"/>
    </source>
</evidence>
<keyword evidence="8" id="KW-0547">Nucleotide-binding</keyword>
<evidence type="ECO:0000256" key="1">
    <source>
        <dbReference type="ARBA" id="ARBA00000085"/>
    </source>
</evidence>
<keyword evidence="6" id="KW-0808">Transferase</keyword>
<dbReference type="SUPFAM" id="SSF55874">
    <property type="entry name" value="ATPase domain of HSP90 chaperone/DNA topoisomerase II/histidine kinase"/>
    <property type="match status" value="1"/>
</dbReference>
<evidence type="ECO:0000256" key="8">
    <source>
        <dbReference type="ARBA" id="ARBA00022741"/>
    </source>
</evidence>
<dbReference type="EC" id="2.7.13.3" evidence="3"/>
<evidence type="ECO:0000256" key="3">
    <source>
        <dbReference type="ARBA" id="ARBA00012438"/>
    </source>
</evidence>
<dbReference type="EMBL" id="DTHO01000066">
    <property type="protein sequence ID" value="HGH00011.1"/>
    <property type="molecule type" value="Genomic_DNA"/>
</dbReference>
<dbReference type="InterPro" id="IPR036097">
    <property type="entry name" value="HisK_dim/P_sf"/>
</dbReference>
<dbReference type="InterPro" id="IPR029151">
    <property type="entry name" value="Sensor-like_sf"/>
</dbReference>
<comment type="subcellular location">
    <subcellularLocation>
        <location evidence="2">Cell membrane</location>
        <topology evidence="2">Multi-pass membrane protein</topology>
    </subcellularLocation>
</comment>
<feature type="transmembrane region" description="Helical" evidence="13">
    <location>
        <begin position="159"/>
        <end position="181"/>
    </location>
</feature>
<dbReference type="InterPro" id="IPR004358">
    <property type="entry name" value="Sig_transdc_His_kin-like_C"/>
</dbReference>
<keyword evidence="9" id="KW-0418">Kinase</keyword>
<keyword evidence="12" id="KW-0902">Two-component regulatory system</keyword>
<name>A0A7C4EPK6_9BACT</name>
<keyword evidence="11 13" id="KW-1133">Transmembrane helix</keyword>
<dbReference type="Pfam" id="PF00512">
    <property type="entry name" value="HisKA"/>
    <property type="match status" value="1"/>
</dbReference>
<dbReference type="Gene3D" id="3.30.565.10">
    <property type="entry name" value="Histidine kinase-like ATPase, C-terminal domain"/>
    <property type="match status" value="1"/>
</dbReference>
<evidence type="ECO:0000256" key="4">
    <source>
        <dbReference type="ARBA" id="ARBA00022475"/>
    </source>
</evidence>
<comment type="catalytic activity">
    <reaction evidence="1">
        <text>ATP + protein L-histidine = ADP + protein N-phospho-L-histidine.</text>
        <dbReference type="EC" id="2.7.13.3"/>
    </reaction>
</comment>
<dbReference type="AlphaFoldDB" id="A0A7C4EPK6"/>
<proteinExistence type="predicted"/>
<dbReference type="PROSITE" id="PS50109">
    <property type="entry name" value="HIS_KIN"/>
    <property type="match status" value="1"/>
</dbReference>
<dbReference type="SUPFAM" id="SSF103190">
    <property type="entry name" value="Sensory domain-like"/>
    <property type="match status" value="1"/>
</dbReference>
<gene>
    <name evidence="15" type="ORF">ENV75_06165</name>
</gene>
<dbReference type="CDD" id="cd00082">
    <property type="entry name" value="HisKA"/>
    <property type="match status" value="1"/>
</dbReference>
<keyword evidence="4" id="KW-1003">Cell membrane</keyword>
<evidence type="ECO:0000256" key="12">
    <source>
        <dbReference type="ARBA" id="ARBA00023012"/>
    </source>
</evidence>
<comment type="caution">
    <text evidence="15">The sequence shown here is derived from an EMBL/GenBank/DDBJ whole genome shotgun (WGS) entry which is preliminary data.</text>
</comment>
<keyword evidence="5" id="KW-0597">Phosphoprotein</keyword>
<dbReference type="InterPro" id="IPR003594">
    <property type="entry name" value="HATPase_dom"/>
</dbReference>
<dbReference type="SMART" id="SM00387">
    <property type="entry name" value="HATPase_c"/>
    <property type="match status" value="1"/>
</dbReference>
<evidence type="ECO:0000256" key="11">
    <source>
        <dbReference type="ARBA" id="ARBA00022989"/>
    </source>
</evidence>
<dbReference type="SMART" id="SM00388">
    <property type="entry name" value="HisKA"/>
    <property type="match status" value="1"/>
</dbReference>
<protein>
    <recommendedName>
        <fullName evidence="3">histidine kinase</fullName>
        <ecNumber evidence="3">2.7.13.3</ecNumber>
    </recommendedName>
</protein>
<sequence length="406" mass="46048">MIFFIVLFSSAAFILSSYFIYKNAESATLQSLQMQAIGITITLNSFLQESGVERLKGSTVFSEILLDERWQGVAFIALYSNDGMIILHSNPEMIGKRMEGLKKILIQKKPYYHFIMLGTGERVFVSDSEIELGGIKYILRVALHTYPAEAALRNAKMQIFIMTISAVLIISGGIFAVLLLSRIERMRLRMRELENISMISRILAHEIRNPLGSIKGFAQHLSKKITEPSLREHLDVIVKESLRLEKLTDELLLYANPQKINLEEINLKSFLNDIIMLFINQNESVRFEILVDDIYVRTDSDKLKQILNNIIQNAVDALNEVSEKNVIIRAEKFNGKIKIEIKDTGVGMDEEILSHILEPFFTTKPKGTGLGLAIVKKLCESLKINLQIRSKKGEGTQVCLILPEFL</sequence>
<evidence type="ECO:0000256" key="5">
    <source>
        <dbReference type="ARBA" id="ARBA00022553"/>
    </source>
</evidence>
<evidence type="ECO:0000256" key="13">
    <source>
        <dbReference type="SAM" id="Phobius"/>
    </source>
</evidence>
<evidence type="ECO:0000256" key="9">
    <source>
        <dbReference type="ARBA" id="ARBA00022777"/>
    </source>
</evidence>
<dbReference type="InterPro" id="IPR003661">
    <property type="entry name" value="HisK_dim/P_dom"/>
</dbReference>
<accession>A0A7C4EPK6</accession>
<keyword evidence="7 13" id="KW-0812">Transmembrane</keyword>
<keyword evidence="13" id="KW-0472">Membrane</keyword>
<evidence type="ECO:0000256" key="6">
    <source>
        <dbReference type="ARBA" id="ARBA00022679"/>
    </source>
</evidence>
<feature type="domain" description="Histidine kinase" evidence="14">
    <location>
        <begin position="202"/>
        <end position="406"/>
    </location>
</feature>
<dbReference type="SUPFAM" id="SSF47384">
    <property type="entry name" value="Homodimeric domain of signal transducing histidine kinase"/>
    <property type="match status" value="1"/>
</dbReference>
<evidence type="ECO:0000256" key="7">
    <source>
        <dbReference type="ARBA" id="ARBA00022692"/>
    </source>
</evidence>
<evidence type="ECO:0000256" key="10">
    <source>
        <dbReference type="ARBA" id="ARBA00022840"/>
    </source>
</evidence>
<evidence type="ECO:0000259" key="14">
    <source>
        <dbReference type="PROSITE" id="PS50109"/>
    </source>
</evidence>
<dbReference type="GO" id="GO:0005524">
    <property type="term" value="F:ATP binding"/>
    <property type="evidence" value="ECO:0007669"/>
    <property type="project" value="UniProtKB-KW"/>
</dbReference>
<dbReference type="PANTHER" id="PTHR43065">
    <property type="entry name" value="SENSOR HISTIDINE KINASE"/>
    <property type="match status" value="1"/>
</dbReference>
<dbReference type="PRINTS" id="PR00344">
    <property type="entry name" value="BCTRLSENSOR"/>
</dbReference>
<evidence type="ECO:0000313" key="15">
    <source>
        <dbReference type="EMBL" id="HGH00011.1"/>
    </source>
</evidence>
<keyword evidence="10" id="KW-0067">ATP-binding</keyword>
<dbReference type="GO" id="GO:0005886">
    <property type="term" value="C:plasma membrane"/>
    <property type="evidence" value="ECO:0007669"/>
    <property type="project" value="UniProtKB-SubCell"/>
</dbReference>
<reference evidence="15" key="1">
    <citation type="journal article" date="2020" name="mSystems">
        <title>Genome- and Community-Level Interaction Insights into Carbon Utilization and Element Cycling Functions of Hydrothermarchaeota in Hydrothermal Sediment.</title>
        <authorList>
            <person name="Zhou Z."/>
            <person name="Liu Y."/>
            <person name="Xu W."/>
            <person name="Pan J."/>
            <person name="Luo Z.H."/>
            <person name="Li M."/>
        </authorList>
    </citation>
    <scope>NUCLEOTIDE SEQUENCE [LARGE SCALE GENOMIC DNA]</scope>
    <source>
        <strain evidence="15">SpSt-788</strain>
    </source>
</reference>